<dbReference type="EMBL" id="MSPR01000002">
    <property type="protein sequence ID" value="ONK30876.1"/>
    <property type="molecule type" value="Genomic_DNA"/>
</dbReference>
<dbReference type="RefSeq" id="WP_076995429.1">
    <property type="nucleotide sequence ID" value="NZ_MSPR01000002.1"/>
</dbReference>
<feature type="transmembrane region" description="Helical" evidence="1">
    <location>
        <begin position="50"/>
        <end position="69"/>
    </location>
</feature>
<evidence type="ECO:0000313" key="5">
    <source>
        <dbReference type="Proteomes" id="UP000188946"/>
    </source>
</evidence>
<accession>A0AB36JUV2</accession>
<dbReference type="InterPro" id="IPR021707">
    <property type="entry name" value="DUF3290"/>
</dbReference>
<dbReference type="AlphaFoldDB" id="A0AB36JUV2"/>
<evidence type="ECO:0000313" key="2">
    <source>
        <dbReference type="EMBL" id="ONK29592.1"/>
    </source>
</evidence>
<organism evidence="2 4">
    <name type="scientific">Streptococcus azizii</name>
    <dbReference type="NCBI Taxonomy" id="1579424"/>
    <lineage>
        <taxon>Bacteria</taxon>
        <taxon>Bacillati</taxon>
        <taxon>Bacillota</taxon>
        <taxon>Bacilli</taxon>
        <taxon>Lactobacillales</taxon>
        <taxon>Streptococcaceae</taxon>
        <taxon>Streptococcus</taxon>
    </lineage>
</organism>
<evidence type="ECO:0000256" key="1">
    <source>
        <dbReference type="SAM" id="Phobius"/>
    </source>
</evidence>
<evidence type="ECO:0000313" key="3">
    <source>
        <dbReference type="EMBL" id="ONK30876.1"/>
    </source>
</evidence>
<proteinExistence type="predicted"/>
<dbReference type="EMBL" id="MSPT01000001">
    <property type="protein sequence ID" value="ONK29592.1"/>
    <property type="molecule type" value="Genomic_DNA"/>
</dbReference>
<name>A0AB36JUV2_9STRE</name>
<evidence type="ECO:0000313" key="4">
    <source>
        <dbReference type="Proteomes" id="UP000188600"/>
    </source>
</evidence>
<feature type="transmembrane region" description="Helical" evidence="1">
    <location>
        <begin position="18"/>
        <end position="38"/>
    </location>
</feature>
<keyword evidence="1" id="KW-1133">Transmembrane helix</keyword>
<reference evidence="4 5" key="1">
    <citation type="submission" date="2016-12" db="EMBL/GenBank/DDBJ databases">
        <authorList>
            <person name="Gulvik C.A."/>
        </authorList>
    </citation>
    <scope>NUCLEOTIDE SEQUENCE [LARGE SCALE GENOMIC DNA]</scope>
    <source>
        <strain evidence="3 5">12-5202</strain>
        <strain evidence="2 4">12-5291</strain>
    </source>
</reference>
<comment type="caution">
    <text evidence="2">The sequence shown here is derived from an EMBL/GenBank/DDBJ whole genome shotgun (WGS) entry which is preliminary data.</text>
</comment>
<keyword evidence="5" id="KW-1185">Reference proteome</keyword>
<gene>
    <name evidence="3" type="ORF">BVE84_02100</name>
    <name evidence="2" type="ORF">BVE86_00790</name>
</gene>
<evidence type="ECO:0008006" key="6">
    <source>
        <dbReference type="Google" id="ProtNLM"/>
    </source>
</evidence>
<dbReference type="Proteomes" id="UP000188946">
    <property type="component" value="Unassembled WGS sequence"/>
</dbReference>
<keyword evidence="1" id="KW-0472">Membrane</keyword>
<protein>
    <recommendedName>
        <fullName evidence="6">DUF3290 domain-containing protein</fullName>
    </recommendedName>
</protein>
<dbReference type="Proteomes" id="UP000188600">
    <property type="component" value="Unassembled WGS sequence"/>
</dbReference>
<dbReference type="Pfam" id="PF11694">
    <property type="entry name" value="DUF3290"/>
    <property type="match status" value="1"/>
</dbReference>
<sequence>MKFYSYDYVLSQISSANWVLGVLGLLILVAVAFVAFQYYHAKKDSKYRELFMILLNALLVTVLIGISQFQDNQVSDSQYRTSLHFIEVVSNELHVDKSEIYINTAAATDGAIMKVGEHFYRAISGNERDTYLLEKMDLYKVDVELVEVDR</sequence>
<keyword evidence="1" id="KW-0812">Transmembrane</keyword>